<dbReference type="Proteomes" id="UP001186974">
    <property type="component" value="Unassembled WGS sequence"/>
</dbReference>
<sequence>MDAFFELGGQRLLSDKAKFEALVDADDVRIDSGAENKKKDDKDRADDERKREEIEDRKWIAATGTLPPAGNRMAAQLLGFKLRFYASDAREKDDALPENLIYLAALLIKIGFISLRDLYPHLHPADDSMAEVKAKLEKDKIERERRARPGGGTNALMMAGALSDDSAPPPVVSRLRDAEAGRNTPVRGDATPGNDATPIKEE</sequence>
<evidence type="ECO:0000313" key="1">
    <source>
        <dbReference type="EMBL" id="KAK3065815.1"/>
    </source>
</evidence>
<accession>A0ACC3DE16</accession>
<proteinExistence type="predicted"/>
<comment type="caution">
    <text evidence="1">The sequence shown here is derived from an EMBL/GenBank/DDBJ whole genome shotgun (WGS) entry which is preliminary data.</text>
</comment>
<name>A0ACC3DE16_9PEZI</name>
<feature type="non-terminal residue" evidence="1">
    <location>
        <position position="202"/>
    </location>
</feature>
<evidence type="ECO:0000313" key="2">
    <source>
        <dbReference type="Proteomes" id="UP001186974"/>
    </source>
</evidence>
<keyword evidence="2" id="KW-1185">Reference proteome</keyword>
<organism evidence="1 2">
    <name type="scientific">Coniosporium uncinatum</name>
    <dbReference type="NCBI Taxonomy" id="93489"/>
    <lineage>
        <taxon>Eukaryota</taxon>
        <taxon>Fungi</taxon>
        <taxon>Dikarya</taxon>
        <taxon>Ascomycota</taxon>
        <taxon>Pezizomycotina</taxon>
        <taxon>Dothideomycetes</taxon>
        <taxon>Dothideomycetes incertae sedis</taxon>
        <taxon>Coniosporium</taxon>
    </lineage>
</organism>
<protein>
    <submittedName>
        <fullName evidence="1">Uncharacterized protein</fullName>
    </submittedName>
</protein>
<dbReference type="EMBL" id="JAWDJW010006190">
    <property type="protein sequence ID" value="KAK3065815.1"/>
    <property type="molecule type" value="Genomic_DNA"/>
</dbReference>
<gene>
    <name evidence="1" type="ORF">LTS18_002358</name>
</gene>
<reference evidence="1" key="1">
    <citation type="submission" date="2024-09" db="EMBL/GenBank/DDBJ databases">
        <title>Black Yeasts Isolated from many extreme environments.</title>
        <authorList>
            <person name="Coleine C."/>
            <person name="Stajich J.E."/>
            <person name="Selbmann L."/>
        </authorList>
    </citation>
    <scope>NUCLEOTIDE SEQUENCE</scope>
    <source>
        <strain evidence="1">CCFEE 5737</strain>
    </source>
</reference>